<gene>
    <name evidence="2" type="ORF">SAMN04488079_105123</name>
</gene>
<feature type="transmembrane region" description="Helical" evidence="1">
    <location>
        <begin position="379"/>
        <end position="398"/>
    </location>
</feature>
<dbReference type="STRING" id="45496.SAMN04488079_105123"/>
<reference evidence="3" key="1">
    <citation type="submission" date="2016-10" db="EMBL/GenBank/DDBJ databases">
        <authorList>
            <person name="Varghese N."/>
            <person name="Submissions S."/>
        </authorList>
    </citation>
    <scope>NUCLEOTIDE SEQUENCE [LARGE SCALE GENOMIC DNA]</scope>
    <source>
        <strain evidence="3">DSM 11578</strain>
    </source>
</reference>
<keyword evidence="3" id="KW-1185">Reference proteome</keyword>
<feature type="transmembrane region" description="Helical" evidence="1">
    <location>
        <begin position="276"/>
        <end position="301"/>
    </location>
</feature>
<feature type="transmembrane region" description="Helical" evidence="1">
    <location>
        <begin position="86"/>
        <end position="107"/>
    </location>
</feature>
<evidence type="ECO:0000313" key="2">
    <source>
        <dbReference type="EMBL" id="SFK12459.1"/>
    </source>
</evidence>
<feature type="transmembrane region" description="Helical" evidence="1">
    <location>
        <begin position="321"/>
        <end position="341"/>
    </location>
</feature>
<feature type="transmembrane region" description="Helical" evidence="1">
    <location>
        <begin position="347"/>
        <end position="367"/>
    </location>
</feature>
<dbReference type="Proteomes" id="UP000198924">
    <property type="component" value="Unassembled WGS sequence"/>
</dbReference>
<evidence type="ECO:0008006" key="4">
    <source>
        <dbReference type="Google" id="ProtNLM"/>
    </source>
</evidence>
<name>A0A1I3WZ88_9GAMM</name>
<evidence type="ECO:0000313" key="3">
    <source>
        <dbReference type="Proteomes" id="UP000198924"/>
    </source>
</evidence>
<dbReference type="AlphaFoldDB" id="A0A1I3WZ88"/>
<feature type="transmembrane region" description="Helical" evidence="1">
    <location>
        <begin position="207"/>
        <end position="225"/>
    </location>
</feature>
<accession>A0A1I3WZ88</accession>
<dbReference type="EMBL" id="FOSH01000005">
    <property type="protein sequence ID" value="SFK12459.1"/>
    <property type="molecule type" value="Genomic_DNA"/>
</dbReference>
<proteinExistence type="predicted"/>
<dbReference type="RefSeq" id="WP_091712225.1">
    <property type="nucleotide sequence ID" value="NZ_FOSH01000005.1"/>
</dbReference>
<feature type="transmembrane region" description="Helical" evidence="1">
    <location>
        <begin position="113"/>
        <end position="130"/>
    </location>
</feature>
<feature type="transmembrane region" description="Helical" evidence="1">
    <location>
        <begin position="52"/>
        <end position="74"/>
    </location>
</feature>
<dbReference type="OrthoDB" id="7057633at2"/>
<feature type="transmembrane region" description="Helical" evidence="1">
    <location>
        <begin position="178"/>
        <end position="200"/>
    </location>
</feature>
<keyword evidence="1" id="KW-0812">Transmembrane</keyword>
<organism evidence="2 3">
    <name type="scientific">Methylophaga sulfidovorans</name>
    <dbReference type="NCBI Taxonomy" id="45496"/>
    <lineage>
        <taxon>Bacteria</taxon>
        <taxon>Pseudomonadati</taxon>
        <taxon>Pseudomonadota</taxon>
        <taxon>Gammaproteobacteria</taxon>
        <taxon>Thiotrichales</taxon>
        <taxon>Piscirickettsiaceae</taxon>
        <taxon>Methylophaga</taxon>
    </lineage>
</organism>
<keyword evidence="1" id="KW-1133">Transmembrane helix</keyword>
<keyword evidence="1" id="KW-0472">Membrane</keyword>
<sequence length="502" mass="57322">MKPLNSLFLDLSLSNTRLFTAFFSLLFSILAFTNDQLINSDGVLYMNMAKAYIDGGLTATASMYDWPFFSILIAEFHQFTGLKLEFSGQIINSLLFVVFTDALVLIANKLLTNLRYVFIAALLILCFSTLNDYRSYIIRDIGYWAFISISIYRTLIFLEKPSWINGIYWQLSSLLALLFRVEAIVIILATPLFIVFQLGFRDGLKSAIKLCSLFLLGGVLAAVVFTQQQGLMNAFGKLLSVTQFLDYSAITNEFHNKTTVLGNELLNQYSERYSGMILASGLVYMLLAKIITGLSPLNLILFTFAKLQHKKGSSNDNTRHFLLFFIGINLIILLAFLFKHYFMSTRYAVMLITALMLLMLPAMCRLIDDYWQAKNKIAVILIPFLLVASLIDTFTSSVKKGYIKETAIWASQHLPENSQVLTNDIFIDFYFNENKPKTPLKLNRELEVSPDFDYLIVVEKKSHQDDEKTYSHWALKPVHQNQNTRGDRAIIYKLITPPEMEE</sequence>
<evidence type="ECO:0000256" key="1">
    <source>
        <dbReference type="SAM" id="Phobius"/>
    </source>
</evidence>
<protein>
    <recommendedName>
        <fullName evidence="4">Dolichyl-phosphate-mannose-protein mannosyltransferase</fullName>
    </recommendedName>
</protein>
<feature type="transmembrane region" description="Helical" evidence="1">
    <location>
        <begin position="7"/>
        <end position="32"/>
    </location>
</feature>